<reference evidence="2 3" key="1">
    <citation type="submission" date="2015-06" db="EMBL/GenBank/DDBJ databases">
        <authorList>
            <person name="Ju K.-S."/>
            <person name="Doroghazi J.R."/>
            <person name="Metcalf W.W."/>
        </authorList>
    </citation>
    <scope>NUCLEOTIDE SEQUENCE [LARGE SCALE GENOMIC DNA]</scope>
    <source>
        <strain evidence="2 3">NRRL 3414</strain>
    </source>
</reference>
<evidence type="ECO:0000256" key="1">
    <source>
        <dbReference type="SAM" id="MobiDB-lite"/>
    </source>
</evidence>
<name>A0A0J7ZFY0_STRVR</name>
<dbReference type="AlphaFoldDB" id="A0A0J7ZFY0"/>
<organism evidence="2 3">
    <name type="scientific">Streptomyces viridochromogenes</name>
    <dbReference type="NCBI Taxonomy" id="1938"/>
    <lineage>
        <taxon>Bacteria</taxon>
        <taxon>Bacillati</taxon>
        <taxon>Actinomycetota</taxon>
        <taxon>Actinomycetes</taxon>
        <taxon>Kitasatosporales</taxon>
        <taxon>Streptomycetaceae</taxon>
        <taxon>Streptomyces</taxon>
    </lineage>
</organism>
<evidence type="ECO:0000313" key="3">
    <source>
        <dbReference type="Proteomes" id="UP000037432"/>
    </source>
</evidence>
<comment type="caution">
    <text evidence="2">The sequence shown here is derived from an EMBL/GenBank/DDBJ whole genome shotgun (WGS) entry which is preliminary data.</text>
</comment>
<sequence length="82" mass="8971">MGSALTAAGLPWEDNGRQDTPRLAYTATGPRGRQWSIRPVSGIGFDPWQPSSLWRAMCAAPRRQSPVMSARALADHIRELPA</sequence>
<dbReference type="Proteomes" id="UP000037432">
    <property type="component" value="Unassembled WGS sequence"/>
</dbReference>
<protein>
    <submittedName>
        <fullName evidence="2">Uncharacterized protein</fullName>
    </submittedName>
</protein>
<gene>
    <name evidence="2" type="ORF">ACM01_15425</name>
</gene>
<proteinExistence type="predicted"/>
<feature type="region of interest" description="Disordered" evidence="1">
    <location>
        <begin position="1"/>
        <end position="30"/>
    </location>
</feature>
<dbReference type="EMBL" id="LFNT01000014">
    <property type="protein sequence ID" value="KMS74317.1"/>
    <property type="molecule type" value="Genomic_DNA"/>
</dbReference>
<accession>A0A0J7ZFY0</accession>
<evidence type="ECO:0000313" key="2">
    <source>
        <dbReference type="EMBL" id="KMS74317.1"/>
    </source>
</evidence>